<name>R7S2I9_PUNST</name>
<protein>
    <submittedName>
        <fullName evidence="3">Terpenoid synthase</fullName>
    </submittedName>
</protein>
<dbReference type="InterPro" id="IPR024652">
    <property type="entry name" value="Trichodiene_synth"/>
</dbReference>
<evidence type="ECO:0000256" key="2">
    <source>
        <dbReference type="ARBA" id="ARBA00023239"/>
    </source>
</evidence>
<dbReference type="InterPro" id="IPR008949">
    <property type="entry name" value="Isoprenoid_synthase_dom_sf"/>
</dbReference>
<comment type="similarity">
    <text evidence="1">Belongs to the trichodiene synthase family.</text>
</comment>
<dbReference type="SUPFAM" id="SSF48576">
    <property type="entry name" value="Terpenoid synthases"/>
    <property type="match status" value="1"/>
</dbReference>
<dbReference type="GeneID" id="18880166"/>
<dbReference type="Gene3D" id="1.10.600.10">
    <property type="entry name" value="Farnesyl Diphosphate Synthase"/>
    <property type="match status" value="1"/>
</dbReference>
<dbReference type="HOGENOM" id="CLU_052212_0_2_1"/>
<keyword evidence="4" id="KW-1185">Reference proteome</keyword>
<evidence type="ECO:0000256" key="1">
    <source>
        <dbReference type="ARBA" id="ARBA00007946"/>
    </source>
</evidence>
<accession>R7S2I9</accession>
<dbReference type="Proteomes" id="UP000054196">
    <property type="component" value="Unassembled WGS sequence"/>
</dbReference>
<dbReference type="SFLD" id="SFLDG01021">
    <property type="entry name" value="Trichodiene_Synthase_Like"/>
    <property type="match status" value="1"/>
</dbReference>
<reference evidence="4" key="1">
    <citation type="journal article" date="2012" name="Science">
        <title>The Paleozoic origin of enzymatic lignin decomposition reconstructed from 31 fungal genomes.</title>
        <authorList>
            <person name="Floudas D."/>
            <person name="Binder M."/>
            <person name="Riley R."/>
            <person name="Barry K."/>
            <person name="Blanchette R.A."/>
            <person name="Henrissat B."/>
            <person name="Martinez A.T."/>
            <person name="Otillar R."/>
            <person name="Spatafora J.W."/>
            <person name="Yadav J.S."/>
            <person name="Aerts A."/>
            <person name="Benoit I."/>
            <person name="Boyd A."/>
            <person name="Carlson A."/>
            <person name="Copeland A."/>
            <person name="Coutinho P.M."/>
            <person name="de Vries R.P."/>
            <person name="Ferreira P."/>
            <person name="Findley K."/>
            <person name="Foster B."/>
            <person name="Gaskell J."/>
            <person name="Glotzer D."/>
            <person name="Gorecki P."/>
            <person name="Heitman J."/>
            <person name="Hesse C."/>
            <person name="Hori C."/>
            <person name="Igarashi K."/>
            <person name="Jurgens J.A."/>
            <person name="Kallen N."/>
            <person name="Kersten P."/>
            <person name="Kohler A."/>
            <person name="Kuees U."/>
            <person name="Kumar T.K.A."/>
            <person name="Kuo A."/>
            <person name="LaButti K."/>
            <person name="Larrondo L.F."/>
            <person name="Lindquist E."/>
            <person name="Ling A."/>
            <person name="Lombard V."/>
            <person name="Lucas S."/>
            <person name="Lundell T."/>
            <person name="Martin R."/>
            <person name="McLaughlin D.J."/>
            <person name="Morgenstern I."/>
            <person name="Morin E."/>
            <person name="Murat C."/>
            <person name="Nagy L.G."/>
            <person name="Nolan M."/>
            <person name="Ohm R.A."/>
            <person name="Patyshakuliyeva A."/>
            <person name="Rokas A."/>
            <person name="Ruiz-Duenas F.J."/>
            <person name="Sabat G."/>
            <person name="Salamov A."/>
            <person name="Samejima M."/>
            <person name="Schmutz J."/>
            <person name="Slot J.C."/>
            <person name="St John F."/>
            <person name="Stenlid J."/>
            <person name="Sun H."/>
            <person name="Sun S."/>
            <person name="Syed K."/>
            <person name="Tsang A."/>
            <person name="Wiebenga A."/>
            <person name="Young D."/>
            <person name="Pisabarro A."/>
            <person name="Eastwood D.C."/>
            <person name="Martin F."/>
            <person name="Cullen D."/>
            <person name="Grigoriev I.V."/>
            <person name="Hibbett D.S."/>
        </authorList>
    </citation>
    <scope>NUCLEOTIDE SEQUENCE [LARGE SCALE GENOMIC DNA]</scope>
    <source>
        <strain evidence="4">HHB-11173 SS5</strain>
    </source>
</reference>
<dbReference type="eggNOG" id="ENOG502SQ3X">
    <property type="taxonomic scope" value="Eukaryota"/>
</dbReference>
<dbReference type="EMBL" id="JH687556">
    <property type="protein sequence ID" value="EIN04069.1"/>
    <property type="molecule type" value="Genomic_DNA"/>
</dbReference>
<gene>
    <name evidence="3" type="ORF">PUNSTDRAFT_138799</name>
</gene>
<evidence type="ECO:0000313" key="4">
    <source>
        <dbReference type="Proteomes" id="UP000054196"/>
    </source>
</evidence>
<dbReference type="RefSeq" id="XP_007388540.1">
    <property type="nucleotide sequence ID" value="XM_007388478.1"/>
</dbReference>
<dbReference type="KEGG" id="psq:PUNSTDRAFT_138799"/>
<proteinExistence type="inferred from homology"/>
<dbReference type="Pfam" id="PF06330">
    <property type="entry name" value="TRI5"/>
    <property type="match status" value="1"/>
</dbReference>
<dbReference type="AlphaFoldDB" id="R7S2I9"/>
<sequence>MPHRSTATKTVPPSTTNVLSVTGTNDYVDLDEVCATIRAFLARCQVPYPKVDYDQEFDRLTREDLVRRRCPLSGSHSVAPYVEASVWIASKAYGHIPLETQIFVCVYTVLLIYLDDTYSDDTAGLDDFNTRFVLGQEQRDPTLRCVDEFIREIPQRYPPVTANIIVTSTLNLMTALLLENRTKGMPLRAGAVRYPYFARVMSGASEAYALFVFPSDMLVTNFVQAIPEIMVYLNCGNDVFSFFKEALAGETVNHVSVAARLHRISKNESLRRIADETAISHERSQQILAPFPPALEAYMAFSHGYVAFHAGSERYRLSEAGL</sequence>
<organism evidence="3 4">
    <name type="scientific">Punctularia strigosozonata (strain HHB-11173)</name>
    <name type="common">White-rot fungus</name>
    <dbReference type="NCBI Taxonomy" id="741275"/>
    <lineage>
        <taxon>Eukaryota</taxon>
        <taxon>Fungi</taxon>
        <taxon>Dikarya</taxon>
        <taxon>Basidiomycota</taxon>
        <taxon>Agaricomycotina</taxon>
        <taxon>Agaricomycetes</taxon>
        <taxon>Corticiales</taxon>
        <taxon>Punctulariaceae</taxon>
        <taxon>Punctularia</taxon>
    </lineage>
</organism>
<dbReference type="OrthoDB" id="2998174at2759"/>
<evidence type="ECO:0000313" key="3">
    <source>
        <dbReference type="EMBL" id="EIN04069.1"/>
    </source>
</evidence>
<dbReference type="GO" id="GO:0016838">
    <property type="term" value="F:carbon-oxygen lyase activity, acting on phosphates"/>
    <property type="evidence" value="ECO:0007669"/>
    <property type="project" value="InterPro"/>
</dbReference>
<keyword evidence="2" id="KW-0456">Lyase</keyword>
<dbReference type="SFLD" id="SFLDS00005">
    <property type="entry name" value="Isoprenoid_Synthase_Type_I"/>
    <property type="match status" value="1"/>
</dbReference>
<dbReference type="OMA" id="HPLEYQV"/>